<evidence type="ECO:0000313" key="3">
    <source>
        <dbReference type="Proteomes" id="UP000683575"/>
    </source>
</evidence>
<proteinExistence type="predicted"/>
<reference evidence="2" key="1">
    <citation type="submission" date="2021-06" db="EMBL/GenBank/DDBJ databases">
        <title>Complete genome sequence of Nocardioides sp. G188.</title>
        <authorList>
            <person name="Im W.-T."/>
        </authorList>
    </citation>
    <scope>NUCLEOTIDE SEQUENCE</scope>
    <source>
        <strain evidence="2">G188</strain>
    </source>
</reference>
<accession>A0A975SZ55</accession>
<gene>
    <name evidence="2" type="ORF">KRR39_02040</name>
</gene>
<dbReference type="EMBL" id="CP077062">
    <property type="protein sequence ID" value="QWZ08668.1"/>
    <property type="molecule type" value="Genomic_DNA"/>
</dbReference>
<organism evidence="2 3">
    <name type="scientific">Nocardioides panacis</name>
    <dbReference type="NCBI Taxonomy" id="2849501"/>
    <lineage>
        <taxon>Bacteria</taxon>
        <taxon>Bacillati</taxon>
        <taxon>Actinomycetota</taxon>
        <taxon>Actinomycetes</taxon>
        <taxon>Propionibacteriales</taxon>
        <taxon>Nocardioidaceae</taxon>
        <taxon>Nocardioides</taxon>
    </lineage>
</organism>
<dbReference type="RefSeq" id="WP_216940303.1">
    <property type="nucleotide sequence ID" value="NZ_CP077062.1"/>
</dbReference>
<keyword evidence="3" id="KW-1185">Reference proteome</keyword>
<sequence>MGALLGTITGVTMGVAWAVVDDLTDGVLERLPVPAGGVLVGAVALLGANGPMVALGVTDPRGWALADWVSDLLPHLAYGLVVAVAYQRPG</sequence>
<dbReference type="AlphaFoldDB" id="A0A975SZ55"/>
<evidence type="ECO:0000313" key="2">
    <source>
        <dbReference type="EMBL" id="QWZ08668.1"/>
    </source>
</evidence>
<keyword evidence="1" id="KW-0472">Membrane</keyword>
<evidence type="ECO:0000256" key="1">
    <source>
        <dbReference type="SAM" id="Phobius"/>
    </source>
</evidence>
<keyword evidence="1" id="KW-1133">Transmembrane helix</keyword>
<dbReference type="KEGG" id="nps:KRR39_02040"/>
<feature type="transmembrane region" description="Helical" evidence="1">
    <location>
        <begin position="34"/>
        <end position="56"/>
    </location>
</feature>
<dbReference type="Proteomes" id="UP000683575">
    <property type="component" value="Chromosome"/>
</dbReference>
<protein>
    <submittedName>
        <fullName evidence="2">Uncharacterized protein</fullName>
    </submittedName>
</protein>
<name>A0A975SZ55_9ACTN</name>
<keyword evidence="1" id="KW-0812">Transmembrane</keyword>